<dbReference type="GO" id="GO:0050334">
    <property type="term" value="F:thiaminase activity"/>
    <property type="evidence" value="ECO:0007669"/>
    <property type="project" value="InterPro"/>
</dbReference>
<feature type="domain" description="Helicase ATP-binding" evidence="11">
    <location>
        <begin position="1303"/>
        <end position="1478"/>
    </location>
</feature>
<dbReference type="Gene3D" id="3.40.50.300">
    <property type="entry name" value="P-loop containing nucleotide triphosphate hydrolases"/>
    <property type="match status" value="2"/>
</dbReference>
<keyword evidence="15" id="KW-1185">Reference proteome</keyword>
<dbReference type="InterPro" id="IPR011545">
    <property type="entry name" value="DEAD/DEAH_box_helicase_dom"/>
</dbReference>
<dbReference type="CDD" id="cd01169">
    <property type="entry name" value="HMPP_kinase"/>
    <property type="match status" value="1"/>
</dbReference>
<dbReference type="Pfam" id="PF00271">
    <property type="entry name" value="Helicase_C"/>
    <property type="match status" value="1"/>
</dbReference>
<dbReference type="PROSITE" id="PS00039">
    <property type="entry name" value="DEAD_ATP_HELICASE"/>
    <property type="match status" value="1"/>
</dbReference>
<keyword evidence="5" id="KW-0347">Helicase</keyword>
<dbReference type="GO" id="GO:0005524">
    <property type="term" value="F:ATP binding"/>
    <property type="evidence" value="ECO:0007669"/>
    <property type="project" value="UniProtKB-KW"/>
</dbReference>
<dbReference type="PROSITE" id="PS51192">
    <property type="entry name" value="HELICASE_ATP_BIND_1"/>
    <property type="match status" value="1"/>
</dbReference>
<evidence type="ECO:0000256" key="5">
    <source>
        <dbReference type="ARBA" id="ARBA00022806"/>
    </source>
</evidence>
<dbReference type="NCBIfam" id="TIGR04306">
    <property type="entry name" value="salvage_TenA"/>
    <property type="match status" value="1"/>
</dbReference>
<evidence type="ECO:0000256" key="9">
    <source>
        <dbReference type="PROSITE-ProRule" id="PRU00552"/>
    </source>
</evidence>
<feature type="region of interest" description="Disordered" evidence="10">
    <location>
        <begin position="1658"/>
        <end position="1692"/>
    </location>
</feature>
<evidence type="ECO:0000256" key="1">
    <source>
        <dbReference type="ARBA" id="ARBA00004123"/>
    </source>
</evidence>
<dbReference type="Gene3D" id="3.80.10.10">
    <property type="entry name" value="Ribonuclease Inhibitor"/>
    <property type="match status" value="1"/>
</dbReference>
<dbReference type="InterPro" id="IPR027417">
    <property type="entry name" value="P-loop_NTPase"/>
</dbReference>
<keyword evidence="7" id="KW-0539">Nucleus</keyword>
<dbReference type="OrthoDB" id="10028886at2759"/>
<dbReference type="InterPro" id="IPR014001">
    <property type="entry name" value="Helicase_ATP-bd"/>
</dbReference>
<dbReference type="GO" id="GO:0005634">
    <property type="term" value="C:nucleus"/>
    <property type="evidence" value="ECO:0007669"/>
    <property type="project" value="UniProtKB-SubCell"/>
</dbReference>
<dbReference type="SMART" id="SM00487">
    <property type="entry name" value="DEXDc"/>
    <property type="match status" value="1"/>
</dbReference>
<dbReference type="FunFam" id="3.40.50.300:FF:000008">
    <property type="entry name" value="ATP-dependent RNA helicase RhlB"/>
    <property type="match status" value="1"/>
</dbReference>
<keyword evidence="6" id="KW-0067">ATP-binding</keyword>
<dbReference type="PROSITE" id="PS51194">
    <property type="entry name" value="HELICASE_CTER"/>
    <property type="match status" value="1"/>
</dbReference>
<dbReference type="CDD" id="cd18787">
    <property type="entry name" value="SF2_C_DEAD"/>
    <property type="match status" value="1"/>
</dbReference>
<organism evidence="14 15">
    <name type="scientific">Karstenula rhodostoma CBS 690.94</name>
    <dbReference type="NCBI Taxonomy" id="1392251"/>
    <lineage>
        <taxon>Eukaryota</taxon>
        <taxon>Fungi</taxon>
        <taxon>Dikarya</taxon>
        <taxon>Ascomycota</taxon>
        <taxon>Pezizomycotina</taxon>
        <taxon>Dothideomycetes</taxon>
        <taxon>Pleosporomycetidae</taxon>
        <taxon>Pleosporales</taxon>
        <taxon>Massarineae</taxon>
        <taxon>Didymosphaeriaceae</taxon>
        <taxon>Karstenula</taxon>
    </lineage>
</organism>
<dbReference type="Pfam" id="PF00270">
    <property type="entry name" value="DEAD"/>
    <property type="match status" value="1"/>
</dbReference>
<evidence type="ECO:0000313" key="15">
    <source>
        <dbReference type="Proteomes" id="UP000799764"/>
    </source>
</evidence>
<dbReference type="SUPFAM" id="SSF52047">
    <property type="entry name" value="RNI-like"/>
    <property type="match status" value="1"/>
</dbReference>
<dbReference type="PROSITE" id="PS51195">
    <property type="entry name" value="Q_MOTIF"/>
    <property type="match status" value="1"/>
</dbReference>
<proteinExistence type="predicted"/>
<name>A0A9P4UC38_9PLEO</name>
<dbReference type="GO" id="GO:0003676">
    <property type="term" value="F:nucleic acid binding"/>
    <property type="evidence" value="ECO:0007669"/>
    <property type="project" value="InterPro"/>
</dbReference>
<dbReference type="InterPro" id="IPR032675">
    <property type="entry name" value="LRR_dom_sf"/>
</dbReference>
<dbReference type="PANTHER" id="PTHR47958">
    <property type="entry name" value="ATP-DEPENDENT RNA HELICASE DBP3"/>
    <property type="match status" value="1"/>
</dbReference>
<keyword evidence="3" id="KW-0547">Nucleotide-binding</keyword>
<evidence type="ECO:0000256" key="3">
    <source>
        <dbReference type="ARBA" id="ARBA00022741"/>
    </source>
</evidence>
<dbReference type="Gene3D" id="3.40.1190.20">
    <property type="match status" value="1"/>
</dbReference>
<dbReference type="InterPro" id="IPR014014">
    <property type="entry name" value="RNA_helicase_DEAD_Q_motif"/>
</dbReference>
<feature type="domain" description="Helicase C-terminal" evidence="12">
    <location>
        <begin position="1506"/>
        <end position="1653"/>
    </location>
</feature>
<sequence>MAPALPDDILHLLCEQLGEQEQFDALFNCACASRSLAIPALTNLYRAHHKAPIRGADQDDVAFQRSMRLLIVQKWSILWKAIIASALDATLFPYCRYIRALDFRDLENLLEDDQFTAKVSKHFFSGPMKQFHKTETMTLHNGRKFERLNVKSIVNAIGEVVTQHTPTLEMISGQLSSTALIQWAPRVPRLQELELWDGSTLDDGLVAASIHENCPNFNSLMIFLWTGEDKDHKFAEFLSALRPNTLEKLNTISDVGAAAKSFLALSAHSQSLKSLKICVSDDSLPHLSLLAGCNALEEVRIEDVHSRIVLEDTQNDVFLETINWLRSCEKLHRISFLGLLSAATLLTPLLLEHKIQLRSLEIDVYVLKDSRQFHQALVHQKDSLAYLSLSGDTDGMFRDDVDILVDSLKELKQIETLRLLLQEMFREEHLISVVSNLSRLVELYVSGLELTDSLLEVVGTLPNLRSVAFAGISKFTIVGLTGFIHQLGPTNGGIRVMIDMADPDTLIDDGEVSDLRALLAEKVGGTLDYTPWRVTLPCSACEQLWSASSKMTLVSLGNISRNSSILPCRSIDHTSSIKMSPKRVLVIAGSDSSGGAGLEADQKVIAAHGCYAMTATTALTAQNTLGVQDVHHTPPSFVRKQIDACIDDIGVDVVKTGMLASADTVEVVADAFRRHKINTSVVDPVMVSTSGSNLLPVEAISTLIGSLLPLTTLLTPNLPEAELLLKTAGKALRSPENVDDIISIAKAIKELGPKNVLVKGGHLPMTKGRLVPNGEAEKHIVLNVLVGDGEDVAIMETPYLKSRNTHGTGCSLASAIACNLASGMDMKSAVWKANLYIEAGIRTSSDLGKGSGPINHFHSTYTLPFAPGGFIDYLLDREDVRGPWQNYTHHDFVQRMADGTLPIANFKHYLVQDYLFLIHFARANALASYKSKSMADIGRSARQVLHLQTEIKLHVEFCKDYGLNPEDLERQEEHQACTAYTRYVLDIGQSEDWLALQIALLPCLIGYGIIARRLYDDPNTVREGSKYWKWIETYVAEDYLEAMQIGRDLIETHARKQSSSRIDELAQIFIHATNMEKGFWDMGLGVKGYPCLRIESSACLLAFATDFFKCSASPHDVSSNTPLTSNIYSSPDVYGGGGGYGGGRQGGGGGGYGGSNGYDTTAGGYGGSAYYDYSGGQYAHGGSNGYGGGGGGGGYGGDRRGGGFGGGGGDRMSNLGDGLQTQNWDLETMPKFEKSFYKEDPAVTNRDEAEVAAFRKEKEITVQGKNVPRPVTSFDEAGFPTYVMSEVKAQGFPHPTAIQSQGWPMALSGRDVVGVAETGSGKTLTYCLPAIVHINAQPLLAPGDGPIVLILAPTRELAVQIQQEISKFGKSSRIRNTCVYGGVPKGPQIRDLARGVEVCIATPGRLIDMLEAGKTNLRRVTYLVLDEADRMLDMGFEPQIRKIIGQIRPDRQTCMWSATWPKEVRQLASDYQKDFIQVNIGSMELSANHRIQQIVEVVTDFEKRDRMSKHLETIMSDKENKVLVFTGTKRVADEITRFLRQDGWPALSIHGDKQQNERDWVLDQFKTGKSPIMVATDVASRGIDVRNITHVLNYDYPNNSEDYVHRIGRTGRAGAKGTAITFFTTENSKQARDLVGILTESKQQIDPRLHEMARYGGGGGGGGRWGGGRGRGRGGGGGWTGGNNAPVRNNRW</sequence>
<comment type="subcellular location">
    <subcellularLocation>
        <location evidence="1">Nucleus</location>
    </subcellularLocation>
</comment>
<dbReference type="Proteomes" id="UP000799764">
    <property type="component" value="Unassembled WGS sequence"/>
</dbReference>
<dbReference type="EC" id="3.6.4.13" evidence="2"/>
<dbReference type="InterPro" id="IPR016084">
    <property type="entry name" value="Haem_Oase-like_multi-hlx"/>
</dbReference>
<dbReference type="InterPro" id="IPR029056">
    <property type="entry name" value="Ribokinase-like"/>
</dbReference>
<gene>
    <name evidence="14" type="ORF">P171DRAFT_412666</name>
</gene>
<dbReference type="FunFam" id="1.20.910.10:FF:000003">
    <property type="entry name" value="Hydroxymethylpyrimidine/phosphomethylpyrimidine kinase THI20"/>
    <property type="match status" value="1"/>
</dbReference>
<evidence type="ECO:0000313" key="14">
    <source>
        <dbReference type="EMBL" id="KAF2444816.1"/>
    </source>
</evidence>
<dbReference type="InterPro" id="IPR001650">
    <property type="entry name" value="Helicase_C-like"/>
</dbReference>
<dbReference type="GO" id="GO:0009228">
    <property type="term" value="P:thiamine biosynthetic process"/>
    <property type="evidence" value="ECO:0007669"/>
    <property type="project" value="InterPro"/>
</dbReference>
<dbReference type="NCBIfam" id="TIGR00097">
    <property type="entry name" value="HMP-P_kinase"/>
    <property type="match status" value="1"/>
</dbReference>
<evidence type="ECO:0000259" key="13">
    <source>
        <dbReference type="PROSITE" id="PS51195"/>
    </source>
</evidence>
<dbReference type="InterPro" id="IPR000629">
    <property type="entry name" value="RNA-helicase_DEAD-box_CS"/>
</dbReference>
<dbReference type="InterPro" id="IPR027574">
    <property type="entry name" value="Thiaminase_II"/>
</dbReference>
<evidence type="ECO:0000259" key="11">
    <source>
        <dbReference type="PROSITE" id="PS51192"/>
    </source>
</evidence>
<comment type="caution">
    <text evidence="14">The sequence shown here is derived from an EMBL/GenBank/DDBJ whole genome shotgun (WGS) entry which is preliminary data.</text>
</comment>
<feature type="compositionally biased region" description="Gly residues" evidence="10">
    <location>
        <begin position="1658"/>
        <end position="1681"/>
    </location>
</feature>
<evidence type="ECO:0000256" key="10">
    <source>
        <dbReference type="SAM" id="MobiDB-lite"/>
    </source>
</evidence>
<dbReference type="EMBL" id="MU001500">
    <property type="protein sequence ID" value="KAF2444816.1"/>
    <property type="molecule type" value="Genomic_DNA"/>
</dbReference>
<protein>
    <recommendedName>
        <fullName evidence="2">RNA helicase</fullName>
        <ecNumber evidence="2">3.6.4.13</ecNumber>
    </recommendedName>
</protein>
<dbReference type="InterPro" id="IPR004305">
    <property type="entry name" value="Thiaminase-2/PQQC"/>
</dbReference>
<dbReference type="GO" id="GO:0008972">
    <property type="term" value="F:phosphomethylpyrimidine kinase activity"/>
    <property type="evidence" value="ECO:0007669"/>
    <property type="project" value="InterPro"/>
</dbReference>
<feature type="domain" description="DEAD-box RNA helicase Q" evidence="13">
    <location>
        <begin position="1272"/>
        <end position="1300"/>
    </location>
</feature>
<dbReference type="Gene3D" id="1.20.910.10">
    <property type="entry name" value="Heme oxygenase-like"/>
    <property type="match status" value="1"/>
</dbReference>
<comment type="catalytic activity">
    <reaction evidence="8">
        <text>ATP + H2O = ADP + phosphate + H(+)</text>
        <dbReference type="Rhea" id="RHEA:13065"/>
        <dbReference type="ChEBI" id="CHEBI:15377"/>
        <dbReference type="ChEBI" id="CHEBI:15378"/>
        <dbReference type="ChEBI" id="CHEBI:30616"/>
        <dbReference type="ChEBI" id="CHEBI:43474"/>
        <dbReference type="ChEBI" id="CHEBI:456216"/>
        <dbReference type="EC" id="3.6.4.13"/>
    </reaction>
</comment>
<dbReference type="SUPFAM" id="SSF52540">
    <property type="entry name" value="P-loop containing nucleoside triphosphate hydrolases"/>
    <property type="match status" value="1"/>
</dbReference>
<evidence type="ECO:0000256" key="4">
    <source>
        <dbReference type="ARBA" id="ARBA00022801"/>
    </source>
</evidence>
<evidence type="ECO:0000256" key="8">
    <source>
        <dbReference type="ARBA" id="ARBA00047984"/>
    </source>
</evidence>
<dbReference type="InterPro" id="IPR004399">
    <property type="entry name" value="HMP/HMP-P_kinase_dom"/>
</dbReference>
<dbReference type="InterPro" id="IPR013749">
    <property type="entry name" value="PM/HMP-P_kinase-1"/>
</dbReference>
<dbReference type="Pfam" id="PF03070">
    <property type="entry name" value="TENA_THI-4"/>
    <property type="match status" value="1"/>
</dbReference>
<dbReference type="GO" id="GO:0003724">
    <property type="term" value="F:RNA helicase activity"/>
    <property type="evidence" value="ECO:0007669"/>
    <property type="project" value="UniProtKB-EC"/>
</dbReference>
<dbReference type="CDD" id="cd19367">
    <property type="entry name" value="TenA_C_ScTHI20-like"/>
    <property type="match status" value="1"/>
</dbReference>
<feature type="short sequence motif" description="Q motif" evidence="9">
    <location>
        <begin position="1272"/>
        <end position="1300"/>
    </location>
</feature>
<dbReference type="CDD" id="cd17966">
    <property type="entry name" value="DEADc_DDX5_DDX17"/>
    <property type="match status" value="1"/>
</dbReference>
<dbReference type="FunFam" id="3.40.1190.20:FF:000034">
    <property type="entry name" value="Putative hydroxymethylpyrimidine/ phosphomethylpyrimidine kinase 2"/>
    <property type="match status" value="1"/>
</dbReference>
<evidence type="ECO:0000259" key="12">
    <source>
        <dbReference type="PROSITE" id="PS51194"/>
    </source>
</evidence>
<dbReference type="SUPFAM" id="SSF48613">
    <property type="entry name" value="Heme oxygenase-like"/>
    <property type="match status" value="1"/>
</dbReference>
<evidence type="ECO:0000256" key="7">
    <source>
        <dbReference type="ARBA" id="ARBA00023242"/>
    </source>
</evidence>
<evidence type="ECO:0000256" key="6">
    <source>
        <dbReference type="ARBA" id="ARBA00022840"/>
    </source>
</evidence>
<dbReference type="FunFam" id="3.40.50.300:FF:000079">
    <property type="entry name" value="probable ATP-dependent RNA helicase DDX17"/>
    <property type="match status" value="1"/>
</dbReference>
<reference evidence="14" key="1">
    <citation type="journal article" date="2020" name="Stud. Mycol.">
        <title>101 Dothideomycetes genomes: a test case for predicting lifestyles and emergence of pathogens.</title>
        <authorList>
            <person name="Haridas S."/>
            <person name="Albert R."/>
            <person name="Binder M."/>
            <person name="Bloem J."/>
            <person name="Labutti K."/>
            <person name="Salamov A."/>
            <person name="Andreopoulos B."/>
            <person name="Baker S."/>
            <person name="Barry K."/>
            <person name="Bills G."/>
            <person name="Bluhm B."/>
            <person name="Cannon C."/>
            <person name="Castanera R."/>
            <person name="Culley D."/>
            <person name="Daum C."/>
            <person name="Ezra D."/>
            <person name="Gonzalez J."/>
            <person name="Henrissat B."/>
            <person name="Kuo A."/>
            <person name="Liang C."/>
            <person name="Lipzen A."/>
            <person name="Lutzoni F."/>
            <person name="Magnuson J."/>
            <person name="Mondo S."/>
            <person name="Nolan M."/>
            <person name="Ohm R."/>
            <person name="Pangilinan J."/>
            <person name="Park H.-J."/>
            <person name="Ramirez L."/>
            <person name="Alfaro M."/>
            <person name="Sun H."/>
            <person name="Tritt A."/>
            <person name="Yoshinaga Y."/>
            <person name="Zwiers L.-H."/>
            <person name="Turgeon B."/>
            <person name="Goodwin S."/>
            <person name="Spatafora J."/>
            <person name="Crous P."/>
            <person name="Grigoriev I."/>
        </authorList>
    </citation>
    <scope>NUCLEOTIDE SEQUENCE</scope>
    <source>
        <strain evidence="14">CBS 690.94</strain>
    </source>
</reference>
<keyword evidence="4" id="KW-0378">Hydrolase</keyword>
<dbReference type="SMART" id="SM00490">
    <property type="entry name" value="HELICc"/>
    <property type="match status" value="1"/>
</dbReference>
<dbReference type="Pfam" id="PF08543">
    <property type="entry name" value="Phos_pyr_kin"/>
    <property type="match status" value="1"/>
</dbReference>
<dbReference type="SUPFAM" id="SSF53613">
    <property type="entry name" value="Ribokinase-like"/>
    <property type="match status" value="1"/>
</dbReference>
<evidence type="ECO:0000256" key="2">
    <source>
        <dbReference type="ARBA" id="ARBA00012552"/>
    </source>
</evidence>
<accession>A0A9P4UC38</accession>